<dbReference type="Proteomes" id="UP001056120">
    <property type="component" value="Linkage Group LG17"/>
</dbReference>
<sequence length="823" mass="95472">MANDLMFSAQELRIDEGLGYPKAYAKICRDRGFGPYAHGPPFTFTPYALQLHQASRAKELDGMFPITDPKAKPSARPRIFVSLLWKQLNHLGNAGFDPETFRVDPYGNVLCFHADSASPLAWDVDHWFPCSRGGLTVSSNLRLLQWQVCKKKHNKLEFLVPWWDLQVGISVNQFLSIFASSNSDFRHRGFYLLFSNGECEELNDSQTVDSHCFPQPFNESKKKSGLAPAAIVLSRKESNDTLLALQSIDMNKRHTTNSPIASRKSRPSMSKENEIPDFVTNPYQAIVIARDSLRQREETAKKQAEIEKLDEEMIELKQKNDEERTSIQDLELLLIKKRRRAEKCRRLAEAQSSYKGMLEKMIRDAMHQSVIYKEQARLNQAASNSLMARLEAQKAMCDSSERELHKKFKQRDELEKQIRPDWEQARKRSRMDDVLICDENNDQLVLYQQPENKPIEEPIIEQENDENTLLSLPFVNSEHKQLRVFLEEEHKASEAEIEELTDDIENGKRLQKMKMEEKGIEYDIRFPTEDDLVEEDEESRKQRGKGNVEKWLQMLLEKDGNDQNTQIHDASEAEIEELTDDIENGKRLQKMKMEEKGIEYDIRFPTEDDLVEEDEESRKQRGKGNVEKWLQMLLEKDGNDQNTQIHDADDQKTDEIIQKMNLKYPQKEILKNEVPQKEILKNLQEPKETTDEIMKKKYPQKEILKTEVPEIAEVEEATKTILKNPPYKIDTRRSNASELERDRSAKLCRRKSFEVKEKSEKIGKFKDIARSESARVLRRIPSSPSIILGMKKGVDCIRRKPAVIGDDDDDEDHAGSKNFIKSK</sequence>
<proteinExistence type="predicted"/>
<accession>A0ACB9EWS1</accession>
<organism evidence="1 2">
    <name type="scientific">Smallanthus sonchifolius</name>
    <dbReference type="NCBI Taxonomy" id="185202"/>
    <lineage>
        <taxon>Eukaryota</taxon>
        <taxon>Viridiplantae</taxon>
        <taxon>Streptophyta</taxon>
        <taxon>Embryophyta</taxon>
        <taxon>Tracheophyta</taxon>
        <taxon>Spermatophyta</taxon>
        <taxon>Magnoliopsida</taxon>
        <taxon>eudicotyledons</taxon>
        <taxon>Gunneridae</taxon>
        <taxon>Pentapetalae</taxon>
        <taxon>asterids</taxon>
        <taxon>campanulids</taxon>
        <taxon>Asterales</taxon>
        <taxon>Asteraceae</taxon>
        <taxon>Asteroideae</taxon>
        <taxon>Heliantheae alliance</taxon>
        <taxon>Millerieae</taxon>
        <taxon>Smallanthus</taxon>
    </lineage>
</organism>
<name>A0ACB9EWS1_9ASTR</name>
<reference evidence="2" key="1">
    <citation type="journal article" date="2022" name="Mol. Ecol. Resour.">
        <title>The genomes of chicory, endive, great burdock and yacon provide insights into Asteraceae palaeo-polyploidization history and plant inulin production.</title>
        <authorList>
            <person name="Fan W."/>
            <person name="Wang S."/>
            <person name="Wang H."/>
            <person name="Wang A."/>
            <person name="Jiang F."/>
            <person name="Liu H."/>
            <person name="Zhao H."/>
            <person name="Xu D."/>
            <person name="Zhang Y."/>
        </authorList>
    </citation>
    <scope>NUCLEOTIDE SEQUENCE [LARGE SCALE GENOMIC DNA]</scope>
    <source>
        <strain evidence="2">cv. Yunnan</strain>
    </source>
</reference>
<comment type="caution">
    <text evidence="1">The sequence shown here is derived from an EMBL/GenBank/DDBJ whole genome shotgun (WGS) entry which is preliminary data.</text>
</comment>
<dbReference type="EMBL" id="CM042034">
    <property type="protein sequence ID" value="KAI3763309.1"/>
    <property type="molecule type" value="Genomic_DNA"/>
</dbReference>
<gene>
    <name evidence="1" type="ORF">L1987_53763</name>
</gene>
<keyword evidence="2" id="KW-1185">Reference proteome</keyword>
<evidence type="ECO:0000313" key="1">
    <source>
        <dbReference type="EMBL" id="KAI3763309.1"/>
    </source>
</evidence>
<protein>
    <submittedName>
        <fullName evidence="1">Uncharacterized protein</fullName>
    </submittedName>
</protein>
<evidence type="ECO:0000313" key="2">
    <source>
        <dbReference type="Proteomes" id="UP001056120"/>
    </source>
</evidence>
<reference evidence="1 2" key="2">
    <citation type="journal article" date="2022" name="Mol. Ecol. Resour.">
        <title>The genomes of chicory, endive, great burdock and yacon provide insights into Asteraceae paleo-polyploidization history and plant inulin production.</title>
        <authorList>
            <person name="Fan W."/>
            <person name="Wang S."/>
            <person name="Wang H."/>
            <person name="Wang A."/>
            <person name="Jiang F."/>
            <person name="Liu H."/>
            <person name="Zhao H."/>
            <person name="Xu D."/>
            <person name="Zhang Y."/>
        </authorList>
    </citation>
    <scope>NUCLEOTIDE SEQUENCE [LARGE SCALE GENOMIC DNA]</scope>
    <source>
        <strain evidence="2">cv. Yunnan</strain>
        <tissue evidence="1">Leaves</tissue>
    </source>
</reference>